<dbReference type="InterPro" id="IPR014144">
    <property type="entry name" value="LigD_PE_domain"/>
</dbReference>
<reference evidence="3" key="1">
    <citation type="submission" date="2016-10" db="EMBL/GenBank/DDBJ databases">
        <authorList>
            <person name="Varghese N."/>
            <person name="Submissions S."/>
        </authorList>
    </citation>
    <scope>NUCLEOTIDE SEQUENCE [LARGE SCALE GENOMIC DNA]</scope>
    <source>
        <strain evidence="3">DSM 26348</strain>
    </source>
</reference>
<keyword evidence="3" id="KW-1185">Reference proteome</keyword>
<evidence type="ECO:0000313" key="2">
    <source>
        <dbReference type="EMBL" id="SFH55451.1"/>
    </source>
</evidence>
<dbReference type="EMBL" id="FOQD01000001">
    <property type="protein sequence ID" value="SFH55451.1"/>
    <property type="molecule type" value="Genomic_DNA"/>
</dbReference>
<accession>A0A1I3B198</accession>
<dbReference type="STRING" id="1576369.SAMN05421753_101140"/>
<dbReference type="Pfam" id="PF13298">
    <property type="entry name" value="LigD_N"/>
    <property type="match status" value="1"/>
</dbReference>
<evidence type="ECO:0000313" key="3">
    <source>
        <dbReference type="Proteomes" id="UP000199518"/>
    </source>
</evidence>
<dbReference type="AlphaFoldDB" id="A0A1I3B198"/>
<protein>
    <submittedName>
        <fullName evidence="2">DNA polymerase Ligase (LigD)</fullName>
    </submittedName>
</protein>
<gene>
    <name evidence="2" type="ORF">SAMN05421753_101140</name>
</gene>
<dbReference type="GO" id="GO:0016874">
    <property type="term" value="F:ligase activity"/>
    <property type="evidence" value="ECO:0007669"/>
    <property type="project" value="UniProtKB-KW"/>
</dbReference>
<keyword evidence="2" id="KW-0436">Ligase</keyword>
<proteinExistence type="predicted"/>
<evidence type="ECO:0000259" key="1">
    <source>
        <dbReference type="Pfam" id="PF13298"/>
    </source>
</evidence>
<dbReference type="RefSeq" id="WP_092046960.1">
    <property type="nucleotide sequence ID" value="NZ_FOQD01000001.1"/>
</dbReference>
<dbReference type="Proteomes" id="UP000199518">
    <property type="component" value="Unassembled WGS sequence"/>
</dbReference>
<name>A0A1I3B198_9PLAN</name>
<dbReference type="OrthoDB" id="288736at2"/>
<sequence>MPRFVILIHDWPQLHWDLMLEGEKALETWRLSQEPNVGVEIAAERLPDHRLAYLDYEGPVSGNRGSVKRWDGGEFELTGQTPEKLTFRLSGARVNWHVSLQNSVTGDAVVFFATRAE</sequence>
<feature type="domain" description="DNA ligase D 3'-phosphoesterase" evidence="1">
    <location>
        <begin position="9"/>
        <end position="97"/>
    </location>
</feature>
<organism evidence="2 3">
    <name type="scientific">Planctomicrobium piriforme</name>
    <dbReference type="NCBI Taxonomy" id="1576369"/>
    <lineage>
        <taxon>Bacteria</taxon>
        <taxon>Pseudomonadati</taxon>
        <taxon>Planctomycetota</taxon>
        <taxon>Planctomycetia</taxon>
        <taxon>Planctomycetales</taxon>
        <taxon>Planctomycetaceae</taxon>
        <taxon>Planctomicrobium</taxon>
    </lineage>
</organism>